<dbReference type="PANTHER" id="PTHR20938:SF0">
    <property type="entry name" value="INTEGRATOR COMPLEX SUBUNIT 4"/>
    <property type="match status" value="1"/>
</dbReference>
<gene>
    <name evidence="5" type="primary">ints4</name>
    <name evidence="5" type="ORF">g.8035</name>
</gene>
<dbReference type="InterPro" id="IPR057412">
    <property type="entry name" value="INTS4_C"/>
</dbReference>
<dbReference type="Gene3D" id="1.25.10.10">
    <property type="entry name" value="Leucine-rich Repeat Variant"/>
    <property type="match status" value="1"/>
</dbReference>
<evidence type="ECO:0000256" key="1">
    <source>
        <dbReference type="ARBA" id="ARBA00004123"/>
    </source>
</evidence>
<feature type="domain" description="INTS4 8 helical bundle" evidence="3">
    <location>
        <begin position="352"/>
        <end position="541"/>
    </location>
</feature>
<sequence>MKMTLSISHQDPRKRRNALADYVKFGEAPDFSLYPEFCDELDDDYEHCRSLAIKLVLLMSHKYGDCLVFQKGTSEQVRLEDDAFSKICRMINDPAVQVRIEAAKSISQFRSVSISYLLATLDKKDELNHSGTFVFGCEDERKDVRLASLESLCQCAKNNSKFAERCIDHIVDMFNDEIEGIRLKAIQCLQEIDNAVLREDQVEVILTVLDSPSMDIREASHRMIANVNISSPRSLRRCIESILYNLSRYPQDKLSIFSCFKSLGQNNAEFVASLVNELLAVHPYLKLPEQSLIDENYMATLILIFNAAYKNPSILSTLESHTFQHQTYIRHTLPNFMPHIEAPKSQQASAIFFVSIFERLGKMLKSDCIHRSKLSLMEMSLQDLKSFGMVEPEFRASTEFYRIVIESILIISRLLSTPGWLESSGSLKMIRRVLEQTFTLLRRYHKLSPIQRCCVQQLRVQALAIELVIFINSCNSSALDLCDDFLEEVRNLESFLSDQPFLDSIALGSLAAKMLDELSELDLPKPGTVARRLEPLFCKTPTILNQINETLTLLIDSQDVDDLQCMKTSSATFSNSLDRSDITHKFTAGLVLALTLDAMIDNITDTDDIRLKVVYPDRLAHIIVPVKSHFRLISTDSRSETSTFRLYTSLNICHTTWSEPGMVHVSIILDYRDNPATSMQIDDDDQIRSSEASQIIEISPSISLKVHPQNTRWLS</sequence>
<dbReference type="Pfam" id="PF25458">
    <property type="entry name" value="INTS4_C"/>
    <property type="match status" value="1"/>
</dbReference>
<dbReference type="InterPro" id="IPR056235">
    <property type="entry name" value="INTS4_8HBD"/>
</dbReference>
<dbReference type="GO" id="GO:0032039">
    <property type="term" value="C:integrator complex"/>
    <property type="evidence" value="ECO:0007669"/>
    <property type="project" value="TreeGrafter"/>
</dbReference>
<reference evidence="5" key="1">
    <citation type="submission" date="2018-10" db="EMBL/GenBank/DDBJ databases">
        <title>Transcriptome assembly of Aceria tosichella (Wheat curl mite) Type 2.</title>
        <authorList>
            <person name="Scully E.D."/>
            <person name="Geib S.M."/>
            <person name="Palmer N.A."/>
            <person name="Gupta A.K."/>
            <person name="Sarath G."/>
            <person name="Tatineni S."/>
        </authorList>
    </citation>
    <scope>NUCLEOTIDE SEQUENCE</scope>
    <source>
        <strain evidence="5">LincolnNE</strain>
    </source>
</reference>
<dbReference type="SUPFAM" id="SSF48371">
    <property type="entry name" value="ARM repeat"/>
    <property type="match status" value="1"/>
</dbReference>
<dbReference type="PANTHER" id="PTHR20938">
    <property type="entry name" value="INTEGRATOR COMPLEX SUBUNIT 4"/>
    <property type="match status" value="1"/>
</dbReference>
<dbReference type="EMBL" id="GGYP01001527">
    <property type="protein sequence ID" value="MDE46298.1"/>
    <property type="molecule type" value="Transcribed_RNA"/>
</dbReference>
<protein>
    <submittedName>
        <fullName evidence="5">Integrator complex subunit 4</fullName>
    </submittedName>
</protein>
<evidence type="ECO:0000259" key="4">
    <source>
        <dbReference type="Pfam" id="PF25458"/>
    </source>
</evidence>
<evidence type="ECO:0000259" key="3">
    <source>
        <dbReference type="Pfam" id="PF24493"/>
    </source>
</evidence>
<dbReference type="InterPro" id="IPR011989">
    <property type="entry name" value="ARM-like"/>
</dbReference>
<accession>A0A6G1S7D3</accession>
<feature type="domain" description="Integrator complex subunit 4/Protein SIEL C-terminal Ig-like" evidence="4">
    <location>
        <begin position="579"/>
        <end position="710"/>
    </location>
</feature>
<comment type="subcellular location">
    <subcellularLocation>
        <location evidence="1">Nucleus</location>
    </subcellularLocation>
</comment>
<evidence type="ECO:0000313" key="5">
    <source>
        <dbReference type="EMBL" id="MDE46298.1"/>
    </source>
</evidence>
<dbReference type="AlphaFoldDB" id="A0A6G1S7D3"/>
<organism evidence="5">
    <name type="scientific">Aceria tosichella</name>
    <name type="common">wheat curl mite</name>
    <dbReference type="NCBI Taxonomy" id="561515"/>
    <lineage>
        <taxon>Eukaryota</taxon>
        <taxon>Metazoa</taxon>
        <taxon>Ecdysozoa</taxon>
        <taxon>Arthropoda</taxon>
        <taxon>Chelicerata</taxon>
        <taxon>Arachnida</taxon>
        <taxon>Acari</taxon>
        <taxon>Acariformes</taxon>
        <taxon>Trombidiformes</taxon>
        <taxon>Prostigmata</taxon>
        <taxon>Eupodina</taxon>
        <taxon>Eriophyoidea</taxon>
        <taxon>Eriophyidae</taxon>
        <taxon>Eriophyinae</taxon>
        <taxon>Aceriini</taxon>
        <taxon>Aceria</taxon>
    </lineage>
</organism>
<dbReference type="InterPro" id="IPR016024">
    <property type="entry name" value="ARM-type_fold"/>
</dbReference>
<evidence type="ECO:0000256" key="2">
    <source>
        <dbReference type="ARBA" id="ARBA00023242"/>
    </source>
</evidence>
<dbReference type="Pfam" id="PF24493">
    <property type="entry name" value="INTS4_8HBD"/>
    <property type="match status" value="1"/>
</dbReference>
<name>A0A6G1S7D3_9ACAR</name>
<keyword evidence="2" id="KW-0539">Nucleus</keyword>
<proteinExistence type="predicted"/>
<dbReference type="GO" id="GO:0016180">
    <property type="term" value="P:snRNA processing"/>
    <property type="evidence" value="ECO:0007669"/>
    <property type="project" value="TreeGrafter"/>
</dbReference>